<keyword evidence="2" id="KW-1185">Reference proteome</keyword>
<evidence type="ECO:0000313" key="2">
    <source>
        <dbReference type="Proteomes" id="UP001476798"/>
    </source>
</evidence>
<accession>A0ABV0Q158</accession>
<protein>
    <submittedName>
        <fullName evidence="1">Uncharacterized protein</fullName>
    </submittedName>
</protein>
<dbReference type="Proteomes" id="UP001476798">
    <property type="component" value="Unassembled WGS sequence"/>
</dbReference>
<dbReference type="EMBL" id="JAHRIO010092489">
    <property type="protein sequence ID" value="MEQ2189268.1"/>
    <property type="molecule type" value="Genomic_DNA"/>
</dbReference>
<gene>
    <name evidence="1" type="ORF">GOODEAATRI_023496</name>
</gene>
<proteinExistence type="predicted"/>
<name>A0ABV0Q158_9TELE</name>
<organism evidence="1 2">
    <name type="scientific">Goodea atripinnis</name>
    <dbReference type="NCBI Taxonomy" id="208336"/>
    <lineage>
        <taxon>Eukaryota</taxon>
        <taxon>Metazoa</taxon>
        <taxon>Chordata</taxon>
        <taxon>Craniata</taxon>
        <taxon>Vertebrata</taxon>
        <taxon>Euteleostomi</taxon>
        <taxon>Actinopterygii</taxon>
        <taxon>Neopterygii</taxon>
        <taxon>Teleostei</taxon>
        <taxon>Neoteleostei</taxon>
        <taxon>Acanthomorphata</taxon>
        <taxon>Ovalentaria</taxon>
        <taxon>Atherinomorphae</taxon>
        <taxon>Cyprinodontiformes</taxon>
        <taxon>Goodeidae</taxon>
        <taxon>Goodea</taxon>
    </lineage>
</organism>
<comment type="caution">
    <text evidence="1">The sequence shown here is derived from an EMBL/GenBank/DDBJ whole genome shotgun (WGS) entry which is preliminary data.</text>
</comment>
<feature type="non-terminal residue" evidence="1">
    <location>
        <position position="1"/>
    </location>
</feature>
<sequence>REQLVGTDTAVSDLSTPPVGKQTSRLLDLWSASLTGWPLFRLREAAESRIVIAETCPWSNFSQVRQTLCQFGISKTFCDSAADSRSESGCPDTL</sequence>
<evidence type="ECO:0000313" key="1">
    <source>
        <dbReference type="EMBL" id="MEQ2189268.1"/>
    </source>
</evidence>
<reference evidence="1 2" key="1">
    <citation type="submission" date="2021-06" db="EMBL/GenBank/DDBJ databases">
        <authorList>
            <person name="Palmer J.M."/>
        </authorList>
    </citation>
    <scope>NUCLEOTIDE SEQUENCE [LARGE SCALE GENOMIC DNA]</scope>
    <source>
        <strain evidence="1 2">GA_2019</strain>
        <tissue evidence="1">Muscle</tissue>
    </source>
</reference>